<dbReference type="PANTHER" id="PTHR44329:SF288">
    <property type="entry name" value="MITOGEN-ACTIVATED PROTEIN KINASE KINASE KINASE 20"/>
    <property type="match status" value="1"/>
</dbReference>
<dbReference type="Gene3D" id="1.10.510.10">
    <property type="entry name" value="Transferase(Phosphotransferase) domain 1"/>
    <property type="match status" value="1"/>
</dbReference>
<evidence type="ECO:0000256" key="4">
    <source>
        <dbReference type="ARBA" id="ARBA00022840"/>
    </source>
</evidence>
<dbReference type="InterPro" id="IPR011009">
    <property type="entry name" value="Kinase-like_dom_sf"/>
</dbReference>
<feature type="region of interest" description="Disordered" evidence="5">
    <location>
        <begin position="701"/>
        <end position="749"/>
    </location>
</feature>
<feature type="domain" description="Protein kinase" evidence="6">
    <location>
        <begin position="168"/>
        <end position="514"/>
    </location>
</feature>
<dbReference type="Pfam" id="PF07714">
    <property type="entry name" value="PK_Tyr_Ser-Thr"/>
    <property type="match status" value="1"/>
</dbReference>
<feature type="region of interest" description="Disordered" evidence="5">
    <location>
        <begin position="662"/>
        <end position="688"/>
    </location>
</feature>
<gene>
    <name evidence="7" type="ORF">AGERDE_LOCUS8688</name>
</gene>
<evidence type="ECO:0000313" key="7">
    <source>
        <dbReference type="EMBL" id="CAG8592694.1"/>
    </source>
</evidence>
<comment type="caution">
    <text evidence="7">The sequence shown here is derived from an EMBL/GenBank/DDBJ whole genome shotgun (WGS) entry which is preliminary data.</text>
</comment>
<accession>A0A9N9GCL8</accession>
<dbReference type="InterPro" id="IPR000719">
    <property type="entry name" value="Prot_kinase_dom"/>
</dbReference>
<evidence type="ECO:0000256" key="5">
    <source>
        <dbReference type="SAM" id="MobiDB-lite"/>
    </source>
</evidence>
<evidence type="ECO:0000256" key="3">
    <source>
        <dbReference type="ARBA" id="ARBA00022777"/>
    </source>
</evidence>
<proteinExistence type="predicted"/>
<feature type="compositionally biased region" description="Acidic residues" evidence="5">
    <location>
        <begin position="556"/>
        <end position="574"/>
    </location>
</feature>
<keyword evidence="4" id="KW-0067">ATP-binding</keyword>
<reference evidence="7" key="1">
    <citation type="submission" date="2021-06" db="EMBL/GenBank/DDBJ databases">
        <authorList>
            <person name="Kallberg Y."/>
            <person name="Tangrot J."/>
            <person name="Rosling A."/>
        </authorList>
    </citation>
    <scope>NUCLEOTIDE SEQUENCE</scope>
    <source>
        <strain evidence="7">MT106</strain>
    </source>
</reference>
<feature type="region of interest" description="Disordered" evidence="5">
    <location>
        <begin position="550"/>
        <end position="582"/>
    </location>
</feature>
<sequence length="749" mass="84378">MQFYAKFNYSTSTLTLKVKLANLLLFRDTTHAVNKAQNYKYSTDNKSEKVNKLMYICICSSPNTPTSAPIYLSPSNLSPFPLSPFPFSPSSTGNSDSYPSYASTDLCQSCKSPLTAPYYCQKCTAECFKNQFSKWTSGDAEIDAIIQESQVTATNREELIEWISFDRFGEVTYVAQGGFGKVYSAVWIDGPIVYWDKERGEWLRRQQYKVALKVLKNEENGFVGSFLHEFQAQRNANKSSHDSYVIWFMGITKDPSTQTYILVMPFAQYGDLRTFIRSNYATFTWTQRLKIVYYISEGLSNIHDAGIIHKDFHTGNILQLSTHHSYIGDFGLSEPADAPYFMLVEGERAKEGQEQLNQLPSSSNVIDFVHPKACYSSRLLSTLEFSSKNEDEDQDFTIESRENDNLINWNEKVSEQTNALDYTNSEHEQHSSSLSIRSSTSIFSSGNINSNNSTNLTQIGSLSLLEHYESSNNSVSSSKNNSNASSRKSSMDITLRRERGEVIRLEQIAESPVMENSVKSQAINASDQSTGITSEFTAFEIVNTSRNFSTQFRDPEDSEENFEQDSDNNQEDEDKSFFKDSFGSNDKLYTPILPPGVRESQHTGLTPDIQLVFGSRLFSETKETSDFTAGSLFDFELMSPPPSDMFSRDNSGGFTNLFGEYDDEESDCEEENREEDGGGGGIPSKAKERWRNFDISMEHFSSGRAKRSLVDSDGESNKVDEEVHPSSTESFVISSPVMDGIGRPDSRYE</sequence>
<dbReference type="Proteomes" id="UP000789831">
    <property type="component" value="Unassembled WGS sequence"/>
</dbReference>
<name>A0A9N9GCL8_9GLOM</name>
<feature type="compositionally biased region" description="Low complexity" evidence="5">
    <location>
        <begin position="472"/>
        <end position="488"/>
    </location>
</feature>
<dbReference type="PROSITE" id="PS50011">
    <property type="entry name" value="PROTEIN_KINASE_DOM"/>
    <property type="match status" value="1"/>
</dbReference>
<feature type="compositionally biased region" description="Acidic residues" evidence="5">
    <location>
        <begin position="662"/>
        <end position="674"/>
    </location>
</feature>
<keyword evidence="3" id="KW-0418">Kinase</keyword>
<evidence type="ECO:0000256" key="1">
    <source>
        <dbReference type="ARBA" id="ARBA00022679"/>
    </source>
</evidence>
<dbReference type="SUPFAM" id="SSF56112">
    <property type="entry name" value="Protein kinase-like (PK-like)"/>
    <property type="match status" value="1"/>
</dbReference>
<feature type="compositionally biased region" description="Basic and acidic residues" evidence="5">
    <location>
        <begin position="715"/>
        <end position="724"/>
    </location>
</feature>
<evidence type="ECO:0000313" key="8">
    <source>
        <dbReference type="Proteomes" id="UP000789831"/>
    </source>
</evidence>
<keyword evidence="8" id="KW-1185">Reference proteome</keyword>
<keyword evidence="2" id="KW-0547">Nucleotide-binding</keyword>
<feature type="region of interest" description="Disordered" evidence="5">
    <location>
        <begin position="472"/>
        <end position="495"/>
    </location>
</feature>
<organism evidence="7 8">
    <name type="scientific">Ambispora gerdemannii</name>
    <dbReference type="NCBI Taxonomy" id="144530"/>
    <lineage>
        <taxon>Eukaryota</taxon>
        <taxon>Fungi</taxon>
        <taxon>Fungi incertae sedis</taxon>
        <taxon>Mucoromycota</taxon>
        <taxon>Glomeromycotina</taxon>
        <taxon>Glomeromycetes</taxon>
        <taxon>Archaeosporales</taxon>
        <taxon>Ambisporaceae</taxon>
        <taxon>Ambispora</taxon>
    </lineage>
</organism>
<dbReference type="AlphaFoldDB" id="A0A9N9GCL8"/>
<dbReference type="InterPro" id="IPR051681">
    <property type="entry name" value="Ser/Thr_Kinases-Pseudokinases"/>
</dbReference>
<dbReference type="InterPro" id="IPR001245">
    <property type="entry name" value="Ser-Thr/Tyr_kinase_cat_dom"/>
</dbReference>
<dbReference type="PANTHER" id="PTHR44329">
    <property type="entry name" value="SERINE/THREONINE-PROTEIN KINASE TNNI3K-RELATED"/>
    <property type="match status" value="1"/>
</dbReference>
<dbReference type="GO" id="GO:0004674">
    <property type="term" value="F:protein serine/threonine kinase activity"/>
    <property type="evidence" value="ECO:0007669"/>
    <property type="project" value="TreeGrafter"/>
</dbReference>
<evidence type="ECO:0000259" key="6">
    <source>
        <dbReference type="PROSITE" id="PS50011"/>
    </source>
</evidence>
<evidence type="ECO:0000256" key="2">
    <source>
        <dbReference type="ARBA" id="ARBA00022741"/>
    </source>
</evidence>
<protein>
    <submittedName>
        <fullName evidence="7">2135_t:CDS:1</fullName>
    </submittedName>
</protein>
<keyword evidence="1" id="KW-0808">Transferase</keyword>
<dbReference type="GO" id="GO:0005524">
    <property type="term" value="F:ATP binding"/>
    <property type="evidence" value="ECO:0007669"/>
    <property type="project" value="UniProtKB-KW"/>
</dbReference>
<dbReference type="EMBL" id="CAJVPL010001922">
    <property type="protein sequence ID" value="CAG8592694.1"/>
    <property type="molecule type" value="Genomic_DNA"/>
</dbReference>
<dbReference type="OrthoDB" id="2387401at2759"/>